<comment type="caution">
    <text evidence="2">The sequence shown here is derived from an EMBL/GenBank/DDBJ whole genome shotgun (WGS) entry which is preliminary data.</text>
</comment>
<keyword evidence="3" id="KW-1185">Reference proteome</keyword>
<organism evidence="2 3">
    <name type="scientific">Portunus trituberculatus</name>
    <name type="common">Swimming crab</name>
    <name type="synonym">Neptunus trituberculatus</name>
    <dbReference type="NCBI Taxonomy" id="210409"/>
    <lineage>
        <taxon>Eukaryota</taxon>
        <taxon>Metazoa</taxon>
        <taxon>Ecdysozoa</taxon>
        <taxon>Arthropoda</taxon>
        <taxon>Crustacea</taxon>
        <taxon>Multicrustacea</taxon>
        <taxon>Malacostraca</taxon>
        <taxon>Eumalacostraca</taxon>
        <taxon>Eucarida</taxon>
        <taxon>Decapoda</taxon>
        <taxon>Pleocyemata</taxon>
        <taxon>Brachyura</taxon>
        <taxon>Eubrachyura</taxon>
        <taxon>Portunoidea</taxon>
        <taxon>Portunidae</taxon>
        <taxon>Portuninae</taxon>
        <taxon>Portunus</taxon>
    </lineage>
</organism>
<evidence type="ECO:0000313" key="3">
    <source>
        <dbReference type="Proteomes" id="UP000324222"/>
    </source>
</evidence>
<dbReference type="PROSITE" id="PS50853">
    <property type="entry name" value="FN3"/>
    <property type="match status" value="1"/>
</dbReference>
<proteinExistence type="predicted"/>
<feature type="domain" description="Fibronectin type-III" evidence="1">
    <location>
        <begin position="85"/>
        <end position="175"/>
    </location>
</feature>
<dbReference type="CDD" id="cd00063">
    <property type="entry name" value="FN3"/>
    <property type="match status" value="1"/>
</dbReference>
<reference evidence="2 3" key="1">
    <citation type="submission" date="2019-05" db="EMBL/GenBank/DDBJ databases">
        <title>Another draft genome of Portunus trituberculatus and its Hox gene families provides insights of decapod evolution.</title>
        <authorList>
            <person name="Jeong J.-H."/>
            <person name="Song I."/>
            <person name="Kim S."/>
            <person name="Choi T."/>
            <person name="Kim D."/>
            <person name="Ryu S."/>
            <person name="Kim W."/>
        </authorList>
    </citation>
    <scope>NUCLEOTIDE SEQUENCE [LARGE SCALE GENOMIC DNA]</scope>
    <source>
        <tissue evidence="2">Muscle</tissue>
    </source>
</reference>
<dbReference type="AlphaFoldDB" id="A0A5B7J5Y2"/>
<dbReference type="SMART" id="SM00060">
    <property type="entry name" value="FN3"/>
    <property type="match status" value="1"/>
</dbReference>
<dbReference type="EMBL" id="VSRR010077530">
    <property type="protein sequence ID" value="MPC88348.1"/>
    <property type="molecule type" value="Genomic_DNA"/>
</dbReference>
<dbReference type="Gene3D" id="2.60.40.10">
    <property type="entry name" value="Immunoglobulins"/>
    <property type="match status" value="1"/>
</dbReference>
<evidence type="ECO:0000259" key="1">
    <source>
        <dbReference type="PROSITE" id="PS50853"/>
    </source>
</evidence>
<name>A0A5B7J5Y2_PORTR</name>
<evidence type="ECO:0000313" key="2">
    <source>
        <dbReference type="EMBL" id="MPC88348.1"/>
    </source>
</evidence>
<dbReference type="InterPro" id="IPR013783">
    <property type="entry name" value="Ig-like_fold"/>
</dbReference>
<gene>
    <name evidence="2" type="primary">Dscam2_20</name>
    <name evidence="2" type="ORF">E2C01_083249</name>
</gene>
<dbReference type="InterPro" id="IPR036116">
    <property type="entry name" value="FN3_sf"/>
</dbReference>
<accession>A0A5B7J5Y2</accession>
<dbReference type="InterPro" id="IPR003961">
    <property type="entry name" value="FN3_dom"/>
</dbReference>
<dbReference type="Pfam" id="PF00041">
    <property type="entry name" value="fn3"/>
    <property type="match status" value="1"/>
</dbReference>
<dbReference type="SUPFAM" id="SSF49265">
    <property type="entry name" value="Fibronectin type III"/>
    <property type="match status" value="1"/>
</dbReference>
<protein>
    <submittedName>
        <fullName evidence="2">Down syndrome cell adhesion molecule-like protein Dscam2</fullName>
    </submittedName>
</protein>
<dbReference type="Proteomes" id="UP000324222">
    <property type="component" value="Unassembled WGS sequence"/>
</dbReference>
<sequence length="175" mass="19348">MSGDVRKVVRVHQSVSGCQGVSERLMRCIKVYQGVGVSGKVSGCQVVYQGVRESVMECVRQFQHSLTTTTTTTTTITTPFPSSVPPSPPHIHITKTGSTTLTVTWRTGDDGGAPLLGLTVSYKRDYGEWQEETVPPTQTSHELRGLFCGSPYDLYVTAYNKVRICLFLMLWGQVW</sequence>